<dbReference type="RefSeq" id="WP_050445765.1">
    <property type="nucleotide sequence ID" value="NZ_LGVG01000005.1"/>
</dbReference>
<gene>
    <name evidence="1" type="ORF">AFM18_05390</name>
</gene>
<reference evidence="1 2" key="1">
    <citation type="submission" date="2015-07" db="EMBL/GenBank/DDBJ databases">
        <title>Draft genome of Achromobacter spanius.</title>
        <authorList>
            <person name="Wang X."/>
        </authorList>
    </citation>
    <scope>NUCLEOTIDE SEQUENCE [LARGE SCALE GENOMIC DNA]</scope>
    <source>
        <strain evidence="1 2">CGMCC9173</strain>
    </source>
</reference>
<accession>A0AAW3I8I8</accession>
<dbReference type="EMBL" id="LGVG01000005">
    <property type="protein sequence ID" value="KNE28638.1"/>
    <property type="molecule type" value="Genomic_DNA"/>
</dbReference>
<dbReference type="InterPro" id="IPR014942">
    <property type="entry name" value="AbiEii"/>
</dbReference>
<dbReference type="Pfam" id="PF08843">
    <property type="entry name" value="AbiEii"/>
    <property type="match status" value="1"/>
</dbReference>
<dbReference type="Proteomes" id="UP000037511">
    <property type="component" value="Unassembled WGS sequence"/>
</dbReference>
<dbReference type="AlphaFoldDB" id="A0AAW3I8I8"/>
<comment type="caution">
    <text evidence="1">The sequence shown here is derived from an EMBL/GenBank/DDBJ whole genome shotgun (WGS) entry which is preliminary data.</text>
</comment>
<sequence length="355" mass="39956">MNKITDDLKTDIEDASAAGLLGELPAAVAEKDHHVTDVLSALAKIQVTHTAHQKERKNGDSKPATIKVGVRLVFAGGTCLSKAHRLIERMSEDIDIKVVLEDLPEGYALPNGQGDRSRLKALHIELEATLRAMGFEFVVHEDADNPIARDNRRYYCLLVSYVAQFQDVAGILRPQLKIELIHRHPLLPVETCSLGYLLDQLVSRKAPYGFSMSCITVAETLAEKVLSLLRRCAWNWDGYQRGDFDTALVRHLYDVWRIIEDQPTSITPACEIFSALIQKDVEEFENQHPEFDKSPYVVLRRTLSVMASNEGLRTNFDQRLKPLLYAVDKPDFDTCYATFLNVATQLLDHAEQATP</sequence>
<proteinExistence type="predicted"/>
<organism evidence="1 2">
    <name type="scientific">Achromobacter spanius</name>
    <dbReference type="NCBI Taxonomy" id="217203"/>
    <lineage>
        <taxon>Bacteria</taxon>
        <taxon>Pseudomonadati</taxon>
        <taxon>Pseudomonadota</taxon>
        <taxon>Betaproteobacteria</taxon>
        <taxon>Burkholderiales</taxon>
        <taxon>Alcaligenaceae</taxon>
        <taxon>Achromobacter</taxon>
    </lineage>
</organism>
<name>A0AAW3I8I8_9BURK</name>
<evidence type="ECO:0000313" key="2">
    <source>
        <dbReference type="Proteomes" id="UP000037511"/>
    </source>
</evidence>
<evidence type="ECO:0000313" key="1">
    <source>
        <dbReference type="EMBL" id="KNE28638.1"/>
    </source>
</evidence>
<protein>
    <submittedName>
        <fullName evidence="1">Inorganic pyrophosphatase/exopolyphosphatase</fullName>
    </submittedName>
</protein>
<dbReference type="Gene3D" id="3.10.450.620">
    <property type="entry name" value="JHP933, nucleotidyltransferase-like core domain"/>
    <property type="match status" value="1"/>
</dbReference>